<organism evidence="1">
    <name type="scientific">Cacopsylla melanoneura</name>
    <dbReference type="NCBI Taxonomy" id="428564"/>
    <lineage>
        <taxon>Eukaryota</taxon>
        <taxon>Metazoa</taxon>
        <taxon>Ecdysozoa</taxon>
        <taxon>Arthropoda</taxon>
        <taxon>Hexapoda</taxon>
        <taxon>Insecta</taxon>
        <taxon>Pterygota</taxon>
        <taxon>Neoptera</taxon>
        <taxon>Paraneoptera</taxon>
        <taxon>Hemiptera</taxon>
        <taxon>Sternorrhyncha</taxon>
        <taxon>Psylloidea</taxon>
        <taxon>Psyllidae</taxon>
        <taxon>Psyllinae</taxon>
        <taxon>Cacopsylla</taxon>
    </lineage>
</organism>
<sequence length="134" mass="15763">MWHDAKYLSHLCLTKHHILLILYQSRTKFICRSHCLLLFVLKKTDIWYHAINSVIPAFRLPLSRSFPLFPAFRLPLSSSFPLFPAFRLPLSRSFPLFPAFRLPLSSYHDNNNSVIQSFVYLCQVHFHCCLVNAR</sequence>
<dbReference type="EMBL" id="HBUF01311586">
    <property type="protein sequence ID" value="CAG6693259.1"/>
    <property type="molecule type" value="Transcribed_RNA"/>
</dbReference>
<evidence type="ECO:0000313" key="1">
    <source>
        <dbReference type="EMBL" id="CAG6693259.1"/>
    </source>
</evidence>
<dbReference type="AlphaFoldDB" id="A0A8D8XFN8"/>
<proteinExistence type="predicted"/>
<reference evidence="1" key="1">
    <citation type="submission" date="2021-05" db="EMBL/GenBank/DDBJ databases">
        <authorList>
            <person name="Alioto T."/>
            <person name="Alioto T."/>
            <person name="Gomez Garrido J."/>
        </authorList>
    </citation>
    <scope>NUCLEOTIDE SEQUENCE</scope>
</reference>
<protein>
    <submittedName>
        <fullName evidence="1">Uncharacterized protein</fullName>
    </submittedName>
</protein>
<name>A0A8D8XFN8_9HEMI</name>
<accession>A0A8D8XFN8</accession>